<dbReference type="AlphaFoldDB" id="A0A1I2F634"/>
<evidence type="ECO:0000259" key="1">
    <source>
        <dbReference type="Pfam" id="PF19647"/>
    </source>
</evidence>
<dbReference type="Pfam" id="PF19647">
    <property type="entry name" value="Septknot"/>
    <property type="match status" value="1"/>
</dbReference>
<dbReference type="EMBL" id="FONY01000012">
    <property type="protein sequence ID" value="SFF00635.1"/>
    <property type="molecule type" value="Genomic_DNA"/>
</dbReference>
<evidence type="ECO:0000313" key="2">
    <source>
        <dbReference type="EMBL" id="SFF00635.1"/>
    </source>
</evidence>
<accession>A0A1I2F634</accession>
<evidence type="ECO:0000313" key="3">
    <source>
        <dbReference type="Proteomes" id="UP000199513"/>
    </source>
</evidence>
<name>A0A1I2F634_9BACT</name>
<reference evidence="2 3" key="1">
    <citation type="submission" date="2016-10" db="EMBL/GenBank/DDBJ databases">
        <authorList>
            <person name="de Groot N.N."/>
        </authorList>
    </citation>
    <scope>NUCLEOTIDE SEQUENCE [LARGE SCALE GENOMIC DNA]</scope>
    <source>
        <strain>GEY</strain>
        <strain evidence="3">DSM 9560</strain>
    </source>
</reference>
<feature type="domain" description="7(1) septoil knot" evidence="1">
    <location>
        <begin position="55"/>
        <end position="141"/>
    </location>
</feature>
<dbReference type="InterPro" id="IPR046148">
    <property type="entry name" value="Septknot"/>
</dbReference>
<sequence>MIMSLIFNIWLILVQIYSYPYEKLTNIAKSAKNTTIFLKEHKIKDKNNKQTINPCDIYGQIYIEKDRRRATYLVYVEPENDYRAKLIVYKESSPLNADKEGLWYFVEQRAFADYTVCFVDDRSIADFIIYYTDKFHQAGCR</sequence>
<gene>
    <name evidence="2" type="ORF">SAMN04488541_1012103</name>
</gene>
<organism evidence="2 3">
    <name type="scientific">Thermoflexibacter ruber</name>
    <dbReference type="NCBI Taxonomy" id="1003"/>
    <lineage>
        <taxon>Bacteria</taxon>
        <taxon>Pseudomonadati</taxon>
        <taxon>Bacteroidota</taxon>
        <taxon>Cytophagia</taxon>
        <taxon>Cytophagales</taxon>
        <taxon>Thermoflexibacteraceae</taxon>
        <taxon>Thermoflexibacter</taxon>
    </lineage>
</organism>
<proteinExistence type="predicted"/>
<dbReference type="Proteomes" id="UP000199513">
    <property type="component" value="Unassembled WGS sequence"/>
</dbReference>
<protein>
    <recommendedName>
        <fullName evidence="1">7(1) septoil knot domain-containing protein</fullName>
    </recommendedName>
</protein>
<keyword evidence="3" id="KW-1185">Reference proteome</keyword>